<feature type="transmembrane region" description="Helical" evidence="1">
    <location>
        <begin position="71"/>
        <end position="92"/>
    </location>
</feature>
<dbReference type="Pfam" id="PF01757">
    <property type="entry name" value="Acyl_transf_3"/>
    <property type="match status" value="1"/>
</dbReference>
<dbReference type="PANTHER" id="PTHR23028">
    <property type="entry name" value="ACETYLTRANSFERASE"/>
    <property type="match status" value="1"/>
</dbReference>
<dbReference type="AlphaFoldDB" id="A0AAI8YM79"/>
<evidence type="ECO:0000256" key="1">
    <source>
        <dbReference type="SAM" id="Phobius"/>
    </source>
</evidence>
<evidence type="ECO:0000313" key="4">
    <source>
        <dbReference type="Proteomes" id="UP001295740"/>
    </source>
</evidence>
<keyword evidence="1" id="KW-0472">Membrane</keyword>
<feature type="transmembrane region" description="Helical" evidence="1">
    <location>
        <begin position="167"/>
        <end position="188"/>
    </location>
</feature>
<dbReference type="PANTHER" id="PTHR23028:SF134">
    <property type="entry name" value="PUTATIVE (AFU_ORTHOLOGUE AFUA_4G08520)-RELATED"/>
    <property type="match status" value="1"/>
</dbReference>
<feature type="non-terminal residue" evidence="3">
    <location>
        <position position="478"/>
    </location>
</feature>
<evidence type="ECO:0000259" key="2">
    <source>
        <dbReference type="Pfam" id="PF01757"/>
    </source>
</evidence>
<feature type="transmembrane region" description="Helical" evidence="1">
    <location>
        <begin position="113"/>
        <end position="135"/>
    </location>
</feature>
<name>A0AAI8YM79_9PEZI</name>
<keyword evidence="1" id="KW-0812">Transmembrane</keyword>
<feature type="transmembrane region" description="Helical" evidence="1">
    <location>
        <begin position="434"/>
        <end position="452"/>
    </location>
</feature>
<dbReference type="InterPro" id="IPR050879">
    <property type="entry name" value="Acyltransferase_3"/>
</dbReference>
<dbReference type="Proteomes" id="UP001295740">
    <property type="component" value="Unassembled WGS sequence"/>
</dbReference>
<feature type="transmembrane region" description="Helical" evidence="1">
    <location>
        <begin position="385"/>
        <end position="403"/>
    </location>
</feature>
<keyword evidence="1" id="KW-1133">Transmembrane helix</keyword>
<sequence>MLFSRPESRPGDIEESQALVDDVSFDDSHEFDELDEKRHIQSRRRFDMLFDWLRAIGAKRLPFSLIVLFRMVPTCVGSLLIFLLPSFITNLLRRKLRSTPEPSQPRIISPTAYLDGLRGVAALVVYVFHLGYLWFPFLRHGHGALHSEDLFLQLPVVRVLHSGRASVTLFFVISGYVISARTLSLIYLQHHRGGAQQQAEGRVLESLAGSLFRRPLRLYLPVVASTLVILVLLRFDVLIKDPTKGAALPPRKDGLGQQLWHWLAHMLFMINPFRPITGRANLYSPPYNGHLWTIPVEFKGSVTVFVLLLAFARARRCVHLAAAAAAAALCCLVQMGDCDQALFCAGMILAELALRFPPVSEKSVVEIPCCTRPLSLFGAKTRRRCRHILTIILFVSGLHLLSYPEERCPKMPGYRTISRLVPPFYAKKEENTQLFWMSVGSVLFILALMYSLPYNSESYVKPAEEPLPHHQAAMRAPD</sequence>
<organism evidence="3 4">
    <name type="scientific">Anthostomella pinea</name>
    <dbReference type="NCBI Taxonomy" id="933095"/>
    <lineage>
        <taxon>Eukaryota</taxon>
        <taxon>Fungi</taxon>
        <taxon>Dikarya</taxon>
        <taxon>Ascomycota</taxon>
        <taxon>Pezizomycotina</taxon>
        <taxon>Sordariomycetes</taxon>
        <taxon>Xylariomycetidae</taxon>
        <taxon>Xylariales</taxon>
        <taxon>Xylariaceae</taxon>
        <taxon>Anthostomella</taxon>
    </lineage>
</organism>
<feature type="domain" description="Acyltransferase 3" evidence="2">
    <location>
        <begin position="112"/>
        <end position="381"/>
    </location>
</feature>
<dbReference type="EMBL" id="CAUWAG010000013">
    <property type="protein sequence ID" value="CAJ2510023.1"/>
    <property type="molecule type" value="Genomic_DNA"/>
</dbReference>
<keyword evidence="4" id="KW-1185">Reference proteome</keyword>
<feature type="transmembrane region" description="Helical" evidence="1">
    <location>
        <begin position="218"/>
        <end position="239"/>
    </location>
</feature>
<proteinExistence type="predicted"/>
<evidence type="ECO:0000313" key="3">
    <source>
        <dbReference type="EMBL" id="CAJ2510023.1"/>
    </source>
</evidence>
<dbReference type="InterPro" id="IPR002656">
    <property type="entry name" value="Acyl_transf_3_dom"/>
</dbReference>
<reference evidence="3" key="1">
    <citation type="submission" date="2023-10" db="EMBL/GenBank/DDBJ databases">
        <authorList>
            <person name="Hackl T."/>
        </authorList>
    </citation>
    <scope>NUCLEOTIDE SEQUENCE</scope>
</reference>
<comment type="caution">
    <text evidence="3">The sequence shown here is derived from an EMBL/GenBank/DDBJ whole genome shotgun (WGS) entry which is preliminary data.</text>
</comment>
<gene>
    <name evidence="3" type="ORF">KHLLAP_LOCUS10491</name>
</gene>
<protein>
    <submittedName>
        <fullName evidence="3">Uu.00g059230.m01.CDS01</fullName>
    </submittedName>
</protein>
<dbReference type="GO" id="GO:0016747">
    <property type="term" value="F:acyltransferase activity, transferring groups other than amino-acyl groups"/>
    <property type="evidence" value="ECO:0007669"/>
    <property type="project" value="InterPro"/>
</dbReference>
<accession>A0AAI8YM79</accession>